<accession>A0A9X2ZEP3</accession>
<proteinExistence type="predicted"/>
<dbReference type="EMBL" id="JANUBF010000038">
    <property type="protein sequence ID" value="MCS4038109.1"/>
    <property type="molecule type" value="Genomic_DNA"/>
</dbReference>
<evidence type="ECO:0000313" key="2">
    <source>
        <dbReference type="Proteomes" id="UP001155040"/>
    </source>
</evidence>
<name>A0A9X2ZEP3_9BACT</name>
<protein>
    <submittedName>
        <fullName evidence="1">Uncharacterized protein</fullName>
    </submittedName>
</protein>
<comment type="caution">
    <text evidence="1">The sequence shown here is derived from an EMBL/GenBank/DDBJ whole genome shotgun (WGS) entry which is preliminary data.</text>
</comment>
<dbReference type="RefSeq" id="WP_259078352.1">
    <property type="nucleotide sequence ID" value="NZ_JACIFG010000014.1"/>
</dbReference>
<dbReference type="Proteomes" id="UP001155040">
    <property type="component" value="Unassembled WGS sequence"/>
</dbReference>
<dbReference type="AlphaFoldDB" id="A0A9X2ZEP3"/>
<sequence length="58" mass="6538">MGAEDQRTLYRQTHRLTSGTQEITVTVDEKPARAGVDPFTLLIDRETEDNMTTVTQAE</sequence>
<evidence type="ECO:0000313" key="1">
    <source>
        <dbReference type="EMBL" id="MCS4038109.1"/>
    </source>
</evidence>
<gene>
    <name evidence="1" type="ORF">GGQ01_003199</name>
</gene>
<organism evidence="1 2">
    <name type="scientific">Salinibacter ruber</name>
    <dbReference type="NCBI Taxonomy" id="146919"/>
    <lineage>
        <taxon>Bacteria</taxon>
        <taxon>Pseudomonadati</taxon>
        <taxon>Rhodothermota</taxon>
        <taxon>Rhodothermia</taxon>
        <taxon>Rhodothermales</taxon>
        <taxon>Salinibacteraceae</taxon>
        <taxon>Salinibacter</taxon>
    </lineage>
</organism>
<reference evidence="1" key="1">
    <citation type="submission" date="2022-08" db="EMBL/GenBank/DDBJ databases">
        <title>Genomic Encyclopedia of Type Strains, Phase V (KMG-V): Genome sequencing to study the core and pangenomes of soil and plant-associated prokaryotes.</title>
        <authorList>
            <person name="Whitman W."/>
        </authorList>
    </citation>
    <scope>NUCLEOTIDE SEQUENCE</scope>
    <source>
        <strain evidence="1">SP3012</strain>
    </source>
</reference>